<name>A0A4R0IPT1_9ACTN</name>
<evidence type="ECO:0000313" key="2">
    <source>
        <dbReference type="EMBL" id="TCC25778.1"/>
    </source>
</evidence>
<keyword evidence="1" id="KW-1133">Transmembrane helix</keyword>
<dbReference type="EMBL" id="SJJY01000002">
    <property type="protein sequence ID" value="TCC25778.1"/>
    <property type="molecule type" value="Genomic_DNA"/>
</dbReference>
<organism evidence="3 5">
    <name type="scientific">Kribbella speibonae</name>
    <dbReference type="NCBI Taxonomy" id="1572660"/>
    <lineage>
        <taxon>Bacteria</taxon>
        <taxon>Bacillati</taxon>
        <taxon>Actinomycetota</taxon>
        <taxon>Actinomycetes</taxon>
        <taxon>Propionibacteriales</taxon>
        <taxon>Kribbellaceae</taxon>
        <taxon>Kribbella</taxon>
    </lineage>
</organism>
<evidence type="ECO:0000313" key="4">
    <source>
        <dbReference type="Proteomes" id="UP000292385"/>
    </source>
</evidence>
<dbReference type="Proteomes" id="UP000292385">
    <property type="component" value="Unassembled WGS sequence"/>
</dbReference>
<keyword evidence="1" id="KW-0472">Membrane</keyword>
<sequence>MTMKVLKIAAAVEAATVCLLFANLLTVHWAPFSSVLGPTHGTAYLVTIVTVLTSAGASPRAKVLSFVPAVGGYLALRRMPAREPSGSAR</sequence>
<evidence type="ECO:0000313" key="5">
    <source>
        <dbReference type="Proteomes" id="UP000294225"/>
    </source>
</evidence>
<evidence type="ECO:0000313" key="3">
    <source>
        <dbReference type="EMBL" id="TCC33268.1"/>
    </source>
</evidence>
<evidence type="ECO:0000256" key="1">
    <source>
        <dbReference type="SAM" id="Phobius"/>
    </source>
</evidence>
<protein>
    <submittedName>
        <fullName evidence="3">DUF3817 domain-containing protein</fullName>
    </submittedName>
</protein>
<dbReference type="AlphaFoldDB" id="A0A4R0IPT1"/>
<feature type="transmembrane region" description="Helical" evidence="1">
    <location>
        <begin position="43"/>
        <end position="76"/>
    </location>
</feature>
<proteinExistence type="predicted"/>
<dbReference type="EMBL" id="SJKC01000005">
    <property type="protein sequence ID" value="TCC33268.1"/>
    <property type="molecule type" value="Genomic_DNA"/>
</dbReference>
<gene>
    <name evidence="2" type="ORF">E0H58_13895</name>
    <name evidence="3" type="ORF">E0H92_33495</name>
</gene>
<accession>A0A4R0IPT1</accession>
<feature type="transmembrane region" description="Helical" evidence="1">
    <location>
        <begin position="12"/>
        <end position="31"/>
    </location>
</feature>
<dbReference type="Proteomes" id="UP000294225">
    <property type="component" value="Unassembled WGS sequence"/>
</dbReference>
<reference evidence="4 5" key="1">
    <citation type="submission" date="2019-02" db="EMBL/GenBank/DDBJ databases">
        <title>Kribbella capetownensis sp. nov. and Kribbella speibonae sp. nov., isolated from soil.</title>
        <authorList>
            <person name="Curtis S.M."/>
            <person name="Norton I."/>
            <person name="Everest G.J."/>
            <person name="Meyers P.R."/>
        </authorList>
    </citation>
    <scope>NUCLEOTIDE SEQUENCE [LARGE SCALE GENOMIC DNA]</scope>
    <source>
        <strain evidence="2 4">SK5</strain>
        <strain evidence="3 5">YM55</strain>
    </source>
</reference>
<comment type="caution">
    <text evidence="3">The sequence shown here is derived from an EMBL/GenBank/DDBJ whole genome shotgun (WGS) entry which is preliminary data.</text>
</comment>
<keyword evidence="1" id="KW-0812">Transmembrane</keyword>
<keyword evidence="4" id="KW-1185">Reference proteome</keyword>